<dbReference type="GO" id="GO:0016433">
    <property type="term" value="F:rRNA (adenine) methyltransferase activity"/>
    <property type="evidence" value="ECO:0007669"/>
    <property type="project" value="TreeGrafter"/>
</dbReference>
<keyword evidence="3 9" id="KW-0698">rRNA processing</keyword>
<evidence type="ECO:0000256" key="2">
    <source>
        <dbReference type="ARBA" id="ARBA00006301"/>
    </source>
</evidence>
<evidence type="ECO:0000313" key="11">
    <source>
        <dbReference type="EMBL" id="KAF2719490.1"/>
    </source>
</evidence>
<evidence type="ECO:0000256" key="9">
    <source>
        <dbReference type="RuleBase" id="RU365074"/>
    </source>
</evidence>
<evidence type="ECO:0000256" key="1">
    <source>
        <dbReference type="ARBA" id="ARBA00004604"/>
    </source>
</evidence>
<keyword evidence="7 9" id="KW-0539">Nucleus</keyword>
<dbReference type="GO" id="GO:0042273">
    <property type="term" value="P:ribosomal large subunit biogenesis"/>
    <property type="evidence" value="ECO:0007669"/>
    <property type="project" value="TreeGrafter"/>
</dbReference>
<dbReference type="Proteomes" id="UP000799441">
    <property type="component" value="Unassembled WGS sequence"/>
</dbReference>
<protein>
    <recommendedName>
        <fullName evidence="8 9">Ribosomal RNA-processing protein 8</fullName>
        <ecNumber evidence="9">2.1.1.-</ecNumber>
    </recommendedName>
</protein>
<gene>
    <name evidence="11" type="ORF">K431DRAFT_339961</name>
</gene>
<evidence type="ECO:0000256" key="3">
    <source>
        <dbReference type="ARBA" id="ARBA00022552"/>
    </source>
</evidence>
<dbReference type="InterPro" id="IPR042036">
    <property type="entry name" value="RRP8_N"/>
</dbReference>
<dbReference type="InterPro" id="IPR029063">
    <property type="entry name" value="SAM-dependent_MTases_sf"/>
</dbReference>
<organism evidence="11 12">
    <name type="scientific">Polychaeton citri CBS 116435</name>
    <dbReference type="NCBI Taxonomy" id="1314669"/>
    <lineage>
        <taxon>Eukaryota</taxon>
        <taxon>Fungi</taxon>
        <taxon>Dikarya</taxon>
        <taxon>Ascomycota</taxon>
        <taxon>Pezizomycotina</taxon>
        <taxon>Dothideomycetes</taxon>
        <taxon>Dothideomycetidae</taxon>
        <taxon>Capnodiales</taxon>
        <taxon>Capnodiaceae</taxon>
        <taxon>Polychaeton</taxon>
    </lineage>
</organism>
<comment type="subcellular location">
    <subcellularLocation>
        <location evidence="1 9">Nucleus</location>
        <location evidence="1 9">Nucleolus</location>
    </subcellularLocation>
</comment>
<feature type="region of interest" description="Disordered" evidence="10">
    <location>
        <begin position="230"/>
        <end position="255"/>
    </location>
</feature>
<name>A0A9P4UNZ9_9PEZI</name>
<proteinExistence type="inferred from homology"/>
<evidence type="ECO:0000256" key="4">
    <source>
        <dbReference type="ARBA" id="ARBA00022603"/>
    </source>
</evidence>
<dbReference type="PANTHER" id="PTHR12787">
    <property type="entry name" value="RIBOSOMAL RNA-PROCESSING PROTEIN 8"/>
    <property type="match status" value="1"/>
</dbReference>
<feature type="compositionally biased region" description="Low complexity" evidence="10">
    <location>
        <begin position="241"/>
        <end position="251"/>
    </location>
</feature>
<feature type="compositionally biased region" description="Basic and acidic residues" evidence="10">
    <location>
        <begin position="73"/>
        <end position="101"/>
    </location>
</feature>
<reference evidence="11" key="1">
    <citation type="journal article" date="2020" name="Stud. Mycol.">
        <title>101 Dothideomycetes genomes: a test case for predicting lifestyles and emergence of pathogens.</title>
        <authorList>
            <person name="Haridas S."/>
            <person name="Albert R."/>
            <person name="Binder M."/>
            <person name="Bloem J."/>
            <person name="Labutti K."/>
            <person name="Salamov A."/>
            <person name="Andreopoulos B."/>
            <person name="Baker S."/>
            <person name="Barry K."/>
            <person name="Bills G."/>
            <person name="Bluhm B."/>
            <person name="Cannon C."/>
            <person name="Castanera R."/>
            <person name="Culley D."/>
            <person name="Daum C."/>
            <person name="Ezra D."/>
            <person name="Gonzalez J."/>
            <person name="Henrissat B."/>
            <person name="Kuo A."/>
            <person name="Liang C."/>
            <person name="Lipzen A."/>
            <person name="Lutzoni F."/>
            <person name="Magnuson J."/>
            <person name="Mondo S."/>
            <person name="Nolan M."/>
            <person name="Ohm R."/>
            <person name="Pangilinan J."/>
            <person name="Park H.-J."/>
            <person name="Ramirez L."/>
            <person name="Alfaro M."/>
            <person name="Sun H."/>
            <person name="Tritt A."/>
            <person name="Yoshinaga Y."/>
            <person name="Zwiers L.-H."/>
            <person name="Turgeon B."/>
            <person name="Goodwin S."/>
            <person name="Spatafora J."/>
            <person name="Crous P."/>
            <person name="Grigoriev I."/>
        </authorList>
    </citation>
    <scope>NUCLEOTIDE SEQUENCE</scope>
    <source>
        <strain evidence="11">CBS 116435</strain>
    </source>
</reference>
<evidence type="ECO:0000313" key="12">
    <source>
        <dbReference type="Proteomes" id="UP000799441"/>
    </source>
</evidence>
<keyword evidence="5 9" id="KW-0808">Transferase</keyword>
<feature type="compositionally biased region" description="Basic and acidic residues" evidence="10">
    <location>
        <begin position="405"/>
        <end position="415"/>
    </location>
</feature>
<keyword evidence="4 9" id="KW-0489">Methyltransferase</keyword>
<dbReference type="EC" id="2.1.1.-" evidence="9"/>
<comment type="similarity">
    <text evidence="2 9">Belongs to the methyltransferase superfamily. RRP8 family.</text>
</comment>
<feature type="region of interest" description="Disordered" evidence="10">
    <location>
        <begin position="476"/>
        <end position="529"/>
    </location>
</feature>
<dbReference type="Gene3D" id="1.10.10.2150">
    <property type="entry name" value="Ribosomal RNA-processing protein 8, N-terminal domain"/>
    <property type="match status" value="1"/>
</dbReference>
<feature type="region of interest" description="Disordered" evidence="10">
    <location>
        <begin position="15"/>
        <end position="150"/>
    </location>
</feature>
<sequence length="529" mass="57849">MFAVKGWNLDASLLKAQQEAPKQQQQQQQQQQQRAANSNDANDGDKNGKKRKRNEGPTNVTEDNYAKLWEQVVEGKKPAKVQKKVEGGEKKAKGDGVEPKKSLKQKKRERKEKEALEAGEKDVQASDSTSQKKKAAVGSTPASGSLPLVSNGMKLTPMQSAMRQKLVSARFRHLNQTLYTEDSSKALSMFDQNPEMFSDYHAGFRQQVEVWPENPVDNFIATIRARGAVRQASSHGKQRGQKGQDQQNNGDIPNLGLQALPRTHGTAIIADLGCGDARLAETLTRSNGISKLNLKLHSFDLASPSRFVTKADISSLPLADGSVDVAIFCLALMGTNWISFIEEAYRILHWKGELWVAEIKSRFGRVSGRGSRKVVEHSVGSKRNMKKLGGPKALAKKQAEEDEVNADKILRKEVDGGDEADGEQDGSDGKQQSTDVGGFVDVLRRRGFVLKDGAKSVDLGNKMFVKMEFIKAAAPLKGKGKVESTGPGDAPGNKPGKKPRFVDSAAAKEDEVSTEDEGKALKPCLYKTR</sequence>
<dbReference type="SUPFAM" id="SSF53335">
    <property type="entry name" value="S-adenosyl-L-methionine-dependent methyltransferases"/>
    <property type="match status" value="1"/>
</dbReference>
<comment type="caution">
    <text evidence="11">The sequence shown here is derived from an EMBL/GenBank/DDBJ whole genome shotgun (WGS) entry which is preliminary data.</text>
</comment>
<dbReference type="PANTHER" id="PTHR12787:SF0">
    <property type="entry name" value="RIBOSOMAL RNA-PROCESSING PROTEIN 8"/>
    <property type="match status" value="1"/>
</dbReference>
<dbReference type="FunFam" id="1.10.10.2150:FF:000001">
    <property type="entry name" value="Ribosomal RNA-processing protein 8"/>
    <property type="match status" value="1"/>
</dbReference>
<evidence type="ECO:0000256" key="7">
    <source>
        <dbReference type="ARBA" id="ARBA00023242"/>
    </source>
</evidence>
<feature type="compositionally biased region" description="Low complexity" evidence="10">
    <location>
        <begin position="23"/>
        <end position="33"/>
    </location>
</feature>
<feature type="compositionally biased region" description="Basic and acidic residues" evidence="10">
    <location>
        <begin position="506"/>
        <end position="520"/>
    </location>
</feature>
<evidence type="ECO:0000256" key="10">
    <source>
        <dbReference type="SAM" id="MobiDB-lite"/>
    </source>
</evidence>
<evidence type="ECO:0000256" key="8">
    <source>
        <dbReference type="ARBA" id="ARBA00076672"/>
    </source>
</evidence>
<comment type="function">
    <text evidence="9">S-adenosyl-L-methionine-dependent methyltransferase that specifically methylates the N(1) position of adenine in helix 25.1 in 25S rRNA. Required both for ribosomal 40S and 60S subunits biogenesis. Required for efficient pre-rRNA cleavage at site A2.</text>
</comment>
<dbReference type="InterPro" id="IPR007823">
    <property type="entry name" value="RRP8"/>
</dbReference>
<dbReference type="Gene3D" id="3.40.50.150">
    <property type="entry name" value="Vaccinia Virus protein VP39"/>
    <property type="match status" value="1"/>
</dbReference>
<feature type="region of interest" description="Disordered" evidence="10">
    <location>
        <begin position="380"/>
        <end position="436"/>
    </location>
</feature>
<dbReference type="AlphaFoldDB" id="A0A9P4UNZ9"/>
<dbReference type="GO" id="GO:0005730">
    <property type="term" value="C:nucleolus"/>
    <property type="evidence" value="ECO:0007669"/>
    <property type="project" value="UniProtKB-SubCell"/>
</dbReference>
<dbReference type="Pfam" id="PF05148">
    <property type="entry name" value="Methyltransf_8"/>
    <property type="match status" value="1"/>
</dbReference>
<dbReference type="CDD" id="cd02440">
    <property type="entry name" value="AdoMet_MTases"/>
    <property type="match status" value="1"/>
</dbReference>
<evidence type="ECO:0000256" key="6">
    <source>
        <dbReference type="ARBA" id="ARBA00022691"/>
    </source>
</evidence>
<accession>A0A9P4UNZ9</accession>
<evidence type="ECO:0000256" key="5">
    <source>
        <dbReference type="ARBA" id="ARBA00022679"/>
    </source>
</evidence>
<keyword evidence="6 9" id="KW-0949">S-adenosyl-L-methionine</keyword>
<feature type="compositionally biased region" description="Acidic residues" evidence="10">
    <location>
        <begin position="416"/>
        <end position="426"/>
    </location>
</feature>
<dbReference type="EMBL" id="MU003810">
    <property type="protein sequence ID" value="KAF2719490.1"/>
    <property type="molecule type" value="Genomic_DNA"/>
</dbReference>
<keyword evidence="12" id="KW-1185">Reference proteome</keyword>
<feature type="compositionally biased region" description="Basic and acidic residues" evidence="10">
    <location>
        <begin position="111"/>
        <end position="124"/>
    </location>
</feature>
<dbReference type="OrthoDB" id="10258825at2759"/>